<proteinExistence type="predicted"/>
<evidence type="ECO:0000256" key="1">
    <source>
        <dbReference type="SAM" id="Phobius"/>
    </source>
</evidence>
<evidence type="ECO:0000313" key="2">
    <source>
        <dbReference type="EMBL" id="TDP94495.1"/>
    </source>
</evidence>
<dbReference type="AlphaFoldDB" id="A0A4R6S6S7"/>
<keyword evidence="1" id="KW-0472">Membrane</keyword>
<keyword evidence="3" id="KW-1185">Reference proteome</keyword>
<feature type="transmembrane region" description="Helical" evidence="1">
    <location>
        <begin position="59"/>
        <end position="80"/>
    </location>
</feature>
<protein>
    <submittedName>
        <fullName evidence="2">Uncharacterized protein</fullName>
    </submittedName>
</protein>
<gene>
    <name evidence="2" type="ORF">EDF62_0913</name>
</gene>
<organism evidence="2 3">
    <name type="scientific">Leucobacter luti</name>
    <dbReference type="NCBI Taxonomy" id="340320"/>
    <lineage>
        <taxon>Bacteria</taxon>
        <taxon>Bacillati</taxon>
        <taxon>Actinomycetota</taxon>
        <taxon>Actinomycetes</taxon>
        <taxon>Micrococcales</taxon>
        <taxon>Microbacteriaceae</taxon>
        <taxon>Leucobacter</taxon>
    </lineage>
</organism>
<comment type="caution">
    <text evidence="2">The sequence shown here is derived from an EMBL/GenBank/DDBJ whole genome shotgun (WGS) entry which is preliminary data.</text>
</comment>
<dbReference type="Proteomes" id="UP000295601">
    <property type="component" value="Unassembled WGS sequence"/>
</dbReference>
<evidence type="ECO:0000313" key="3">
    <source>
        <dbReference type="Proteomes" id="UP000295601"/>
    </source>
</evidence>
<keyword evidence="1" id="KW-1133">Transmembrane helix</keyword>
<dbReference type="EMBL" id="SNYA01000002">
    <property type="protein sequence ID" value="TDP94495.1"/>
    <property type="molecule type" value="Genomic_DNA"/>
</dbReference>
<keyword evidence="1" id="KW-0812">Transmembrane</keyword>
<reference evidence="2 3" key="1">
    <citation type="submission" date="2019-03" db="EMBL/GenBank/DDBJ databases">
        <title>Genomic analyses of the natural microbiome of Caenorhabditis elegans.</title>
        <authorList>
            <person name="Samuel B."/>
        </authorList>
    </citation>
    <scope>NUCLEOTIDE SEQUENCE [LARGE SCALE GENOMIC DNA]</scope>
    <source>
        <strain evidence="2 3">JUb18</strain>
    </source>
</reference>
<feature type="transmembrane region" description="Helical" evidence="1">
    <location>
        <begin position="20"/>
        <end position="39"/>
    </location>
</feature>
<accession>A0A4R6S6S7</accession>
<name>A0A4R6S6S7_9MICO</name>
<sequence>MDNRTPEYVPVLKSLVVLRIGLWALALVSAIAGFAITVPQLEVVQNNEGGTLVDFPSEIMTGTFGLALLVCGLFLLGLAFRTEVALRAKLHSI</sequence>